<dbReference type="PANTHER" id="PTHR12358">
    <property type="entry name" value="SPHINGOSINE KINASE"/>
    <property type="match status" value="1"/>
</dbReference>
<comment type="caution">
    <text evidence="10">The sequence shown here is derived from an EMBL/GenBank/DDBJ whole genome shotgun (WGS) entry which is preliminary data.</text>
</comment>
<keyword evidence="5 10" id="KW-0418">Kinase</keyword>
<dbReference type="SMART" id="SM00046">
    <property type="entry name" value="DAGKc"/>
    <property type="match status" value="1"/>
</dbReference>
<comment type="cofactor">
    <cofactor evidence="1">
        <name>Mg(2+)</name>
        <dbReference type="ChEBI" id="CHEBI:18420"/>
    </cofactor>
</comment>
<dbReference type="PROSITE" id="PS50146">
    <property type="entry name" value="DAGK"/>
    <property type="match status" value="1"/>
</dbReference>
<keyword evidence="8" id="KW-1208">Phospholipid metabolism</keyword>
<dbReference type="EMBL" id="JAGSOV010000005">
    <property type="protein sequence ID" value="MCO1653696.1"/>
    <property type="molecule type" value="Genomic_DNA"/>
</dbReference>
<keyword evidence="3" id="KW-0808">Transferase</keyword>
<evidence type="ECO:0000256" key="4">
    <source>
        <dbReference type="ARBA" id="ARBA00022741"/>
    </source>
</evidence>
<protein>
    <submittedName>
        <fullName evidence="10">Diacylglycerol kinase family lipid kinase</fullName>
    </submittedName>
</protein>
<dbReference type="PANTHER" id="PTHR12358:SF106">
    <property type="entry name" value="LIPID KINASE YEGS"/>
    <property type="match status" value="1"/>
</dbReference>
<keyword evidence="7" id="KW-0594">Phospholipid biosynthesis</keyword>
<dbReference type="Gene3D" id="3.40.50.10330">
    <property type="entry name" value="Probable inorganic polyphosphate/atp-NAD kinase, domain 1"/>
    <property type="match status" value="1"/>
</dbReference>
<keyword evidence="11" id="KW-1185">Reference proteome</keyword>
<evidence type="ECO:0000313" key="10">
    <source>
        <dbReference type="EMBL" id="MCO1653696.1"/>
    </source>
</evidence>
<evidence type="ECO:0000256" key="1">
    <source>
        <dbReference type="ARBA" id="ARBA00001946"/>
    </source>
</evidence>
<evidence type="ECO:0000256" key="8">
    <source>
        <dbReference type="ARBA" id="ARBA00023264"/>
    </source>
</evidence>
<comment type="similarity">
    <text evidence="2">Belongs to the diacylglycerol/lipid kinase family.</text>
</comment>
<keyword evidence="4" id="KW-0547">Nucleotide-binding</keyword>
<dbReference type="Pfam" id="PF19279">
    <property type="entry name" value="YegS_C"/>
    <property type="match status" value="1"/>
</dbReference>
<dbReference type="InterPro" id="IPR050187">
    <property type="entry name" value="Lipid_Phosphate_FormReg"/>
</dbReference>
<evidence type="ECO:0000256" key="2">
    <source>
        <dbReference type="ARBA" id="ARBA00005983"/>
    </source>
</evidence>
<dbReference type="InterPro" id="IPR001206">
    <property type="entry name" value="Diacylglycerol_kinase_cat_dom"/>
</dbReference>
<sequence length="290" mass="29995">MEPVTAVVNPAAGRGAALVVARRLVEALPAGGVEVAQTRDPAHAREIAEQACAQGRTVLAVGGDGLAGCVAGPVVAAGGVLAMAPAGRGNDFARQLGLPTDPAAVAEVLLTGRIRHVDVLESGGRVVLGSVYAGVDSAANAIANARPGVPGALVYPYSAVRALLTFRPAGFRLGVDGEEWSARGYSVVVANSGFYGAGMHIVPTAEVDDGLLDVLVIPDSSRWTLIASMREVYSGTHLRRPDVRVRRGREVELSIDRPLPVYADGEPFADAPLRVRVRPGALRVLVPRGG</sequence>
<gene>
    <name evidence="10" type="ORF">KDL28_01365</name>
</gene>
<proteinExistence type="inferred from homology"/>
<name>A0ABT0ZSJ2_9PSEU</name>
<dbReference type="SUPFAM" id="SSF111331">
    <property type="entry name" value="NAD kinase/diacylglycerol kinase-like"/>
    <property type="match status" value="1"/>
</dbReference>
<dbReference type="InterPro" id="IPR017438">
    <property type="entry name" value="ATP-NAD_kinase_N"/>
</dbReference>
<evidence type="ECO:0000256" key="5">
    <source>
        <dbReference type="ARBA" id="ARBA00022777"/>
    </source>
</evidence>
<reference evidence="10" key="1">
    <citation type="submission" date="2021-04" db="EMBL/GenBank/DDBJ databases">
        <title>Pseudonocardia sp. nov., isolated from sandy soil of mangrove forest.</title>
        <authorList>
            <person name="Zan Z."/>
            <person name="Huang R."/>
            <person name="Liu W."/>
        </authorList>
    </citation>
    <scope>NUCLEOTIDE SEQUENCE</scope>
    <source>
        <strain evidence="10">S2-4</strain>
    </source>
</reference>
<evidence type="ECO:0000256" key="3">
    <source>
        <dbReference type="ARBA" id="ARBA00022679"/>
    </source>
</evidence>
<dbReference type="RefSeq" id="WP_252435279.1">
    <property type="nucleotide sequence ID" value="NZ_JAGSOV010000005.1"/>
</dbReference>
<dbReference type="InterPro" id="IPR016064">
    <property type="entry name" value="NAD/diacylglycerol_kinase_sf"/>
</dbReference>
<evidence type="ECO:0000259" key="9">
    <source>
        <dbReference type="PROSITE" id="PS50146"/>
    </source>
</evidence>
<dbReference type="Pfam" id="PF00781">
    <property type="entry name" value="DAGK_cat"/>
    <property type="match status" value="1"/>
</dbReference>
<organism evidence="10 11">
    <name type="scientific">Pseudonocardia humida</name>
    <dbReference type="NCBI Taxonomy" id="2800819"/>
    <lineage>
        <taxon>Bacteria</taxon>
        <taxon>Bacillati</taxon>
        <taxon>Actinomycetota</taxon>
        <taxon>Actinomycetes</taxon>
        <taxon>Pseudonocardiales</taxon>
        <taxon>Pseudonocardiaceae</taxon>
        <taxon>Pseudonocardia</taxon>
    </lineage>
</organism>
<dbReference type="Gene3D" id="2.60.200.40">
    <property type="match status" value="1"/>
</dbReference>
<evidence type="ECO:0000313" key="11">
    <source>
        <dbReference type="Proteomes" id="UP001165283"/>
    </source>
</evidence>
<feature type="domain" description="DAGKc" evidence="9">
    <location>
        <begin position="1"/>
        <end position="126"/>
    </location>
</feature>
<dbReference type="GO" id="GO:0016301">
    <property type="term" value="F:kinase activity"/>
    <property type="evidence" value="ECO:0007669"/>
    <property type="project" value="UniProtKB-KW"/>
</dbReference>
<keyword evidence="7" id="KW-0444">Lipid biosynthesis</keyword>
<accession>A0ABT0ZSJ2</accession>
<keyword evidence="7" id="KW-0443">Lipid metabolism</keyword>
<dbReference type="Proteomes" id="UP001165283">
    <property type="component" value="Unassembled WGS sequence"/>
</dbReference>
<evidence type="ECO:0000256" key="6">
    <source>
        <dbReference type="ARBA" id="ARBA00022840"/>
    </source>
</evidence>
<evidence type="ECO:0000256" key="7">
    <source>
        <dbReference type="ARBA" id="ARBA00023209"/>
    </source>
</evidence>
<keyword evidence="6" id="KW-0067">ATP-binding</keyword>
<dbReference type="InterPro" id="IPR045540">
    <property type="entry name" value="YegS/DAGK_C"/>
</dbReference>